<evidence type="ECO:0000256" key="9">
    <source>
        <dbReference type="ARBA" id="ARBA00023170"/>
    </source>
</evidence>
<evidence type="ECO:0000256" key="1">
    <source>
        <dbReference type="ARBA" id="ARBA00004479"/>
    </source>
</evidence>
<feature type="domain" description="TIR" evidence="12">
    <location>
        <begin position="697"/>
        <end position="838"/>
    </location>
</feature>
<keyword evidence="3" id="KW-0433">Leucine-rich repeat</keyword>
<evidence type="ECO:0000313" key="14">
    <source>
        <dbReference type="Proteomes" id="UP000683360"/>
    </source>
</evidence>
<accession>A0A8S3RBB9</accession>
<dbReference type="SMART" id="SM00369">
    <property type="entry name" value="LRR_TYP"/>
    <property type="match status" value="7"/>
</dbReference>
<dbReference type="InterPro" id="IPR003591">
    <property type="entry name" value="Leu-rich_rpt_typical-subtyp"/>
</dbReference>
<gene>
    <name evidence="13" type="ORF">MEDL_18614</name>
</gene>
<name>A0A8S3RBB9_MYTED</name>
<evidence type="ECO:0000313" key="13">
    <source>
        <dbReference type="EMBL" id="CAG2204153.1"/>
    </source>
</evidence>
<dbReference type="GO" id="GO:0004888">
    <property type="term" value="F:transmembrane signaling receptor activity"/>
    <property type="evidence" value="ECO:0007669"/>
    <property type="project" value="InterPro"/>
</dbReference>
<evidence type="ECO:0000256" key="7">
    <source>
        <dbReference type="ARBA" id="ARBA00022989"/>
    </source>
</evidence>
<keyword evidence="6" id="KW-0677">Repeat</keyword>
<dbReference type="PROSITE" id="PS50104">
    <property type="entry name" value="TIR"/>
    <property type="match status" value="1"/>
</dbReference>
<evidence type="ECO:0000256" key="10">
    <source>
        <dbReference type="ARBA" id="ARBA00023180"/>
    </source>
</evidence>
<evidence type="ECO:0000256" key="2">
    <source>
        <dbReference type="ARBA" id="ARBA00009634"/>
    </source>
</evidence>
<dbReference type="Proteomes" id="UP000683360">
    <property type="component" value="Unassembled WGS sequence"/>
</dbReference>
<evidence type="ECO:0000256" key="11">
    <source>
        <dbReference type="SAM" id="Phobius"/>
    </source>
</evidence>
<keyword evidence="4 11" id="KW-0812">Transmembrane</keyword>
<keyword evidence="10" id="KW-0325">Glycoprotein</keyword>
<dbReference type="EMBL" id="CAJPWZ010000939">
    <property type="protein sequence ID" value="CAG2204153.1"/>
    <property type="molecule type" value="Genomic_DNA"/>
</dbReference>
<dbReference type="SUPFAM" id="SSF52058">
    <property type="entry name" value="L domain-like"/>
    <property type="match status" value="3"/>
</dbReference>
<dbReference type="Gene3D" id="3.80.10.10">
    <property type="entry name" value="Ribonuclease Inhibitor"/>
    <property type="match status" value="3"/>
</dbReference>
<comment type="similarity">
    <text evidence="2">Belongs to the Toll-like receptor family.</text>
</comment>
<protein>
    <recommendedName>
        <fullName evidence="12">TIR domain-containing protein</fullName>
    </recommendedName>
</protein>
<dbReference type="SUPFAM" id="SSF52200">
    <property type="entry name" value="Toll/Interleukin receptor TIR domain"/>
    <property type="match status" value="1"/>
</dbReference>
<dbReference type="PANTHER" id="PTHR24365">
    <property type="entry name" value="TOLL-LIKE RECEPTOR"/>
    <property type="match status" value="1"/>
</dbReference>
<dbReference type="Gene3D" id="3.40.50.10140">
    <property type="entry name" value="Toll/interleukin-1 receptor homology (TIR) domain"/>
    <property type="match status" value="1"/>
</dbReference>
<dbReference type="InterPro" id="IPR000157">
    <property type="entry name" value="TIR_dom"/>
</dbReference>
<keyword evidence="8 11" id="KW-0472">Membrane</keyword>
<dbReference type="InterPro" id="IPR017241">
    <property type="entry name" value="Toll-like_receptor"/>
</dbReference>
<evidence type="ECO:0000259" key="12">
    <source>
        <dbReference type="PROSITE" id="PS50104"/>
    </source>
</evidence>
<dbReference type="PANTHER" id="PTHR24365:SF541">
    <property type="entry name" value="PROTEIN TOLL-RELATED"/>
    <property type="match status" value="1"/>
</dbReference>
<dbReference type="GO" id="GO:0002224">
    <property type="term" value="P:toll-like receptor signaling pathway"/>
    <property type="evidence" value="ECO:0007669"/>
    <property type="project" value="InterPro"/>
</dbReference>
<dbReference type="InterPro" id="IPR001611">
    <property type="entry name" value="Leu-rich_rpt"/>
</dbReference>
<keyword evidence="5" id="KW-0732">Signal</keyword>
<feature type="transmembrane region" description="Helical" evidence="11">
    <location>
        <begin position="644"/>
        <end position="667"/>
    </location>
</feature>
<reference evidence="13" key="1">
    <citation type="submission" date="2021-03" db="EMBL/GenBank/DDBJ databases">
        <authorList>
            <person name="Bekaert M."/>
        </authorList>
    </citation>
    <scope>NUCLEOTIDE SEQUENCE</scope>
</reference>
<evidence type="ECO:0000256" key="4">
    <source>
        <dbReference type="ARBA" id="ARBA00022692"/>
    </source>
</evidence>
<dbReference type="InterPro" id="IPR032675">
    <property type="entry name" value="LRR_dom_sf"/>
</dbReference>
<evidence type="ECO:0000256" key="5">
    <source>
        <dbReference type="ARBA" id="ARBA00022729"/>
    </source>
</evidence>
<dbReference type="GO" id="GO:0005886">
    <property type="term" value="C:plasma membrane"/>
    <property type="evidence" value="ECO:0007669"/>
    <property type="project" value="TreeGrafter"/>
</dbReference>
<proteinExistence type="inferred from homology"/>
<evidence type="ECO:0000256" key="8">
    <source>
        <dbReference type="ARBA" id="ARBA00023136"/>
    </source>
</evidence>
<evidence type="ECO:0000256" key="6">
    <source>
        <dbReference type="ARBA" id="ARBA00022737"/>
    </source>
</evidence>
<dbReference type="PIRSF" id="PIRSF037595">
    <property type="entry name" value="Toll-like_receptor"/>
    <property type="match status" value="1"/>
</dbReference>
<dbReference type="GO" id="GO:0006955">
    <property type="term" value="P:immune response"/>
    <property type="evidence" value="ECO:0007669"/>
    <property type="project" value="InterPro"/>
</dbReference>
<dbReference type="Pfam" id="PF13855">
    <property type="entry name" value="LRR_8"/>
    <property type="match status" value="2"/>
</dbReference>
<keyword evidence="14" id="KW-1185">Reference proteome</keyword>
<dbReference type="SMART" id="SM00255">
    <property type="entry name" value="TIR"/>
    <property type="match status" value="1"/>
</dbReference>
<comment type="caution">
    <text evidence="13">The sequence shown here is derived from an EMBL/GenBank/DDBJ whole genome shotgun (WGS) entry which is preliminary data.</text>
</comment>
<keyword evidence="9" id="KW-0675">Receptor</keyword>
<keyword evidence="7 11" id="KW-1133">Transmembrane helix</keyword>
<dbReference type="PROSITE" id="PS51450">
    <property type="entry name" value="LRR"/>
    <property type="match status" value="2"/>
</dbReference>
<evidence type="ECO:0000256" key="3">
    <source>
        <dbReference type="ARBA" id="ARBA00022614"/>
    </source>
</evidence>
<dbReference type="InterPro" id="IPR035897">
    <property type="entry name" value="Toll_tir_struct_dom_sf"/>
</dbReference>
<dbReference type="OrthoDB" id="6108188at2759"/>
<dbReference type="Pfam" id="PF01582">
    <property type="entry name" value="TIR"/>
    <property type="match status" value="1"/>
</dbReference>
<organism evidence="13 14">
    <name type="scientific">Mytilus edulis</name>
    <name type="common">Blue mussel</name>
    <dbReference type="NCBI Taxonomy" id="6550"/>
    <lineage>
        <taxon>Eukaryota</taxon>
        <taxon>Metazoa</taxon>
        <taxon>Spiralia</taxon>
        <taxon>Lophotrochozoa</taxon>
        <taxon>Mollusca</taxon>
        <taxon>Bivalvia</taxon>
        <taxon>Autobranchia</taxon>
        <taxon>Pteriomorphia</taxon>
        <taxon>Mytilida</taxon>
        <taxon>Mytiloidea</taxon>
        <taxon>Mytilidae</taxon>
        <taxon>Mytilinae</taxon>
        <taxon>Mytilus</taxon>
    </lineage>
</organism>
<sequence>MRQVCCENSKFLEQEACQFSNYCKCSRGPSSGLFKADCSNKGLTNIPRLTNNLQDLSLRNNNIIMIEDGIFEQNILLESLDLSFNKIKQLRKNSFKGLNNLVSLNLSHNDFKHGDRFGSSAFYHLKNLKNLNLKKNFDTSFVPDLSELLSLESLSIDFVSDTFADLGKTFAYLKHLTILDFSGHTGNCKMNILTPETFSFLPQITNLTLSKCHIQFIYNGTFKNMRNLSELDISFNTCLRFKVLENITADLQHSEIKILKVNYIHGLFEMSTILKTSHISNLRNTFLERFEADGNRIQRIEYGALKYFPKSVKSASLRDNVFSIGKYMLDVFGLNITFLDVSDSFSAHHVLTGYLEECIPRKDTETLLYDDNWLFSIISAYRQWNPDQNNFKVQVPEKLHTFILRSSALKYEIPSFGFKKNNIKRASFSDNVLHTWTGPVKNVENLISLDLSSNFCSNVSKRFFSEDFKNLKKIILRDNLLGLVLPKDINGEILRNLHSVDYINLSKNRIANIPKMFFRNQQNLKRLDLSENLIEVINFQVSHMKKLMLVNVKNNKISKLGQFAMKEFDLVAKSNANFTVDLGGNNLVCNCDSLSFVNWMVTTPTHLYRRKTYECKMSNDTIILHNPKEILKTLQKECMSYEGIIIGITTGILIFISILFGGISYRFRWKLRYLYYMVKVKWHQTDHESDNKDQRMYMYDVFVSYADDDKTFVHNTLLHKLEKDGGIQLCLHKRNFLPGNDIATNITSAIHNSRKTMVIMSPYYLASYWCMFEYNMARMEGIYERDCENILFLVLYKQISTCDLPLQILELVHCQSYIEYPNDEYGDVVFWEQLKRAIQSG</sequence>
<comment type="subcellular location">
    <subcellularLocation>
        <location evidence="1">Membrane</location>
        <topology evidence="1">Single-pass type I membrane protein</topology>
    </subcellularLocation>
</comment>
<dbReference type="AlphaFoldDB" id="A0A8S3RBB9"/>